<gene>
    <name evidence="1" type="ORF">F2Q69_00022187</name>
</gene>
<reference evidence="1" key="1">
    <citation type="submission" date="2019-12" db="EMBL/GenBank/DDBJ databases">
        <title>Genome sequencing and annotation of Brassica cretica.</title>
        <authorList>
            <person name="Studholme D.J."/>
            <person name="Sarris P."/>
        </authorList>
    </citation>
    <scope>NUCLEOTIDE SEQUENCE</scope>
    <source>
        <strain evidence="1">PFS-109/04</strain>
        <tissue evidence="1">Leaf</tissue>
    </source>
</reference>
<dbReference type="EMBL" id="QGKX02001290">
    <property type="protein sequence ID" value="KAF3537526.1"/>
    <property type="molecule type" value="Genomic_DNA"/>
</dbReference>
<proteinExistence type="predicted"/>
<organism evidence="1 2">
    <name type="scientific">Brassica cretica</name>
    <name type="common">Mustard</name>
    <dbReference type="NCBI Taxonomy" id="69181"/>
    <lineage>
        <taxon>Eukaryota</taxon>
        <taxon>Viridiplantae</taxon>
        <taxon>Streptophyta</taxon>
        <taxon>Embryophyta</taxon>
        <taxon>Tracheophyta</taxon>
        <taxon>Spermatophyta</taxon>
        <taxon>Magnoliopsida</taxon>
        <taxon>eudicotyledons</taxon>
        <taxon>Gunneridae</taxon>
        <taxon>Pentapetalae</taxon>
        <taxon>rosids</taxon>
        <taxon>malvids</taxon>
        <taxon>Brassicales</taxon>
        <taxon>Brassicaceae</taxon>
        <taxon>Brassiceae</taxon>
        <taxon>Brassica</taxon>
    </lineage>
</organism>
<accession>A0A8S9Q6X9</accession>
<evidence type="ECO:0000313" key="1">
    <source>
        <dbReference type="EMBL" id="KAF3537526.1"/>
    </source>
</evidence>
<protein>
    <submittedName>
        <fullName evidence="1">Uncharacterized protein</fullName>
    </submittedName>
</protein>
<dbReference type="Proteomes" id="UP000712600">
    <property type="component" value="Unassembled WGS sequence"/>
</dbReference>
<name>A0A8S9Q6X9_BRACR</name>
<dbReference type="AlphaFoldDB" id="A0A8S9Q6X9"/>
<sequence>MSSCCVLIRGNVDIKTHSSRLFDLVLKLGLSDSSNHVMTLAAGHHRHEFPVNILKRMALSPSLAKEENRANKRLPPPYVLMLRKMALSYELVGSSTSQQLARHEFAFDSLIVRHEFTKIRLWLGMSLQKLSFH</sequence>
<comment type="caution">
    <text evidence="1">The sequence shown here is derived from an EMBL/GenBank/DDBJ whole genome shotgun (WGS) entry which is preliminary data.</text>
</comment>
<evidence type="ECO:0000313" key="2">
    <source>
        <dbReference type="Proteomes" id="UP000712600"/>
    </source>
</evidence>